<keyword evidence="3" id="KW-1133">Transmembrane helix</keyword>
<comment type="caution">
    <text evidence="4">The sequence shown here is derived from an EMBL/GenBank/DDBJ whole genome shotgun (WGS) entry which is preliminary data.</text>
</comment>
<feature type="transmembrane region" description="Helical" evidence="3">
    <location>
        <begin position="71"/>
        <end position="95"/>
    </location>
</feature>
<sequence>MEPLPNLRPEHLAASAACNSNCLQQAHLQPTTRCISCRTEVQRAAHRATPVQEQPSHFHQGAMAVLRGRSILGAVLMLGLALLGLIMSSLTFSVGSKGSEGRHQRDILSLPSQSRSLKVQISASSAAAPASVQMQPPSFYNLSKRFGPDALLEAPMLGQGIPKIIHQSWKTSQVPELYHAWVSTWLQNHPTWLYKLWTDDENREFIARHYPWFLRDFDNFTKPIIRADAARIFYMYHYGGVYVDLDFESLRPLDALLDKRDIALAQMGKRNFSHNVPNAFMASSRGHDFWYFCVRQMLVRVAKAQMETYEGEWWDHVEQTAGPAMLHAALQDWNYTFGKPLPLIAPDLLYPYDWSLTWEDDKKKRLDECHYNSGRFDEHACKKHFKKAYAITYWMHTWEPQNATSSQSEDQVSLDAKSHDDGGLEEEYRR</sequence>
<evidence type="ECO:0000313" key="4">
    <source>
        <dbReference type="EMBL" id="KAK9841725.1"/>
    </source>
</evidence>
<dbReference type="GO" id="GO:0016020">
    <property type="term" value="C:membrane"/>
    <property type="evidence" value="ECO:0007669"/>
    <property type="project" value="GOC"/>
</dbReference>
<dbReference type="Proteomes" id="UP001438707">
    <property type="component" value="Unassembled WGS sequence"/>
</dbReference>
<organism evidence="4 5">
    <name type="scientific">Apatococcus lobatus</name>
    <dbReference type="NCBI Taxonomy" id="904363"/>
    <lineage>
        <taxon>Eukaryota</taxon>
        <taxon>Viridiplantae</taxon>
        <taxon>Chlorophyta</taxon>
        <taxon>core chlorophytes</taxon>
        <taxon>Trebouxiophyceae</taxon>
        <taxon>Chlorellales</taxon>
        <taxon>Chlorellaceae</taxon>
        <taxon>Apatococcus</taxon>
    </lineage>
</organism>
<dbReference type="AlphaFoldDB" id="A0AAW1S5P4"/>
<evidence type="ECO:0000256" key="3">
    <source>
        <dbReference type="SAM" id="Phobius"/>
    </source>
</evidence>
<feature type="region of interest" description="Disordered" evidence="2">
    <location>
        <begin position="404"/>
        <end position="430"/>
    </location>
</feature>
<dbReference type="PANTHER" id="PTHR32385:SF23">
    <property type="entry name" value="NUCLEOTIDE-DIPHOSPHO-SUGAR TRANSFERASE"/>
    <property type="match status" value="1"/>
</dbReference>
<dbReference type="GO" id="GO:0051999">
    <property type="term" value="P:mannosyl-inositol phosphorylceramide biosynthetic process"/>
    <property type="evidence" value="ECO:0007669"/>
    <property type="project" value="TreeGrafter"/>
</dbReference>
<dbReference type="Gene3D" id="3.90.550.20">
    <property type="match status" value="1"/>
</dbReference>
<keyword evidence="3" id="KW-0472">Membrane</keyword>
<accession>A0AAW1S5P4</accession>
<evidence type="ECO:0000313" key="5">
    <source>
        <dbReference type="Proteomes" id="UP001438707"/>
    </source>
</evidence>
<dbReference type="EMBL" id="JALJOS010000003">
    <property type="protein sequence ID" value="KAK9841725.1"/>
    <property type="molecule type" value="Genomic_DNA"/>
</dbReference>
<dbReference type="Pfam" id="PF04488">
    <property type="entry name" value="Gly_transf_sug"/>
    <property type="match status" value="1"/>
</dbReference>
<keyword evidence="3" id="KW-0812">Transmembrane</keyword>
<dbReference type="GO" id="GO:0000030">
    <property type="term" value="F:mannosyltransferase activity"/>
    <property type="evidence" value="ECO:0007669"/>
    <property type="project" value="TreeGrafter"/>
</dbReference>
<evidence type="ECO:0000256" key="2">
    <source>
        <dbReference type="SAM" id="MobiDB-lite"/>
    </source>
</evidence>
<name>A0AAW1S5P4_9CHLO</name>
<protein>
    <submittedName>
        <fullName evidence="4">Uncharacterized protein</fullName>
    </submittedName>
</protein>
<reference evidence="4 5" key="1">
    <citation type="journal article" date="2024" name="Nat. Commun.">
        <title>Phylogenomics reveals the evolutionary origins of lichenization in chlorophyte algae.</title>
        <authorList>
            <person name="Puginier C."/>
            <person name="Libourel C."/>
            <person name="Otte J."/>
            <person name="Skaloud P."/>
            <person name="Haon M."/>
            <person name="Grisel S."/>
            <person name="Petersen M."/>
            <person name="Berrin J.G."/>
            <person name="Delaux P.M."/>
            <person name="Dal Grande F."/>
            <person name="Keller J."/>
        </authorList>
    </citation>
    <scope>NUCLEOTIDE SEQUENCE [LARGE SCALE GENOMIC DNA]</scope>
    <source>
        <strain evidence="4 5">SAG 2145</strain>
    </source>
</reference>
<gene>
    <name evidence="4" type="ORF">WJX74_010888</name>
</gene>
<dbReference type="InterPro" id="IPR007577">
    <property type="entry name" value="GlycoTrfase_DXD_sugar-bd_CS"/>
</dbReference>
<feature type="compositionally biased region" description="Basic and acidic residues" evidence="2">
    <location>
        <begin position="416"/>
        <end position="430"/>
    </location>
</feature>
<evidence type="ECO:0000256" key="1">
    <source>
        <dbReference type="ARBA" id="ARBA00022679"/>
    </source>
</evidence>
<dbReference type="SUPFAM" id="SSF53448">
    <property type="entry name" value="Nucleotide-diphospho-sugar transferases"/>
    <property type="match status" value="1"/>
</dbReference>
<keyword evidence="5" id="KW-1185">Reference proteome</keyword>
<proteinExistence type="predicted"/>
<keyword evidence="1" id="KW-0808">Transferase</keyword>
<dbReference type="PANTHER" id="PTHR32385">
    <property type="entry name" value="MANNOSYL PHOSPHORYLINOSITOL CERAMIDE SYNTHASE"/>
    <property type="match status" value="1"/>
</dbReference>
<dbReference type="InterPro" id="IPR051706">
    <property type="entry name" value="Glycosyltransferase_domain"/>
</dbReference>
<dbReference type="InterPro" id="IPR029044">
    <property type="entry name" value="Nucleotide-diphossugar_trans"/>
</dbReference>